<evidence type="ECO:0000313" key="11">
    <source>
        <dbReference type="Proteomes" id="UP001280581"/>
    </source>
</evidence>
<dbReference type="InterPro" id="IPR052374">
    <property type="entry name" value="SERAC1"/>
</dbReference>
<name>A0AAN6M727_9PLEO</name>
<dbReference type="InterPro" id="IPR029058">
    <property type="entry name" value="AB_hydrolase_fold"/>
</dbReference>
<dbReference type="GO" id="GO:0016020">
    <property type="term" value="C:membrane"/>
    <property type="evidence" value="ECO:0007669"/>
    <property type="project" value="UniProtKB-SubCell"/>
</dbReference>
<evidence type="ECO:0000256" key="2">
    <source>
        <dbReference type="ARBA" id="ARBA00004240"/>
    </source>
</evidence>
<dbReference type="Proteomes" id="UP001280581">
    <property type="component" value="Unassembled WGS sequence"/>
</dbReference>
<dbReference type="InterPro" id="IPR007751">
    <property type="entry name" value="DUF676_lipase-like"/>
</dbReference>
<sequence>MVSFPKKLSLFKRSKAPSSIPSGAEDTNQRPESQIAPVLVSNDATPASDPENRKLDSFSGKDSYGIKVLYNPAPAALDIVFIHGLTGSAYSTWLSEDSSTHWPRDLIKQDMGNARIMTFGYDVDIVKFWGQAAQDGISGYAKDLLGKLARKRQHDPNRKIVFVTHSLGGLVTQRALTISRESRFQHLQDIEASTVGICFLGTPHHGADLAKWGSMLTSIANIAKPANSAPVDLLRRGSEMLGEVQDGFHNLLEKRKEEGAKIGIVCFYETLPLVRFLVVPKESAVISGELDFPLRANHTDMTKFSSRNAPGYEDVVGEIERLASSSSRHNPEAIKKAEGMLTSNIHNRGAGTHNVNTGEGTQNNNTGSGKQYIGTNQHFG</sequence>
<keyword evidence="11" id="KW-1185">Reference proteome</keyword>
<dbReference type="AlphaFoldDB" id="A0AAN6M727"/>
<evidence type="ECO:0000256" key="3">
    <source>
        <dbReference type="ARBA" id="ARBA00004370"/>
    </source>
</evidence>
<dbReference type="GO" id="GO:0005783">
    <property type="term" value="C:endoplasmic reticulum"/>
    <property type="evidence" value="ECO:0007669"/>
    <property type="project" value="UniProtKB-SubCell"/>
</dbReference>
<evidence type="ECO:0000256" key="7">
    <source>
        <dbReference type="ARBA" id="ARBA00023136"/>
    </source>
</evidence>
<proteinExistence type="inferred from homology"/>
<dbReference type="EMBL" id="WVTA01000002">
    <property type="protein sequence ID" value="KAK3216147.1"/>
    <property type="molecule type" value="Genomic_DNA"/>
</dbReference>
<reference evidence="10 11" key="1">
    <citation type="submission" date="2021-02" db="EMBL/GenBank/DDBJ databases">
        <title>Genome assembly of Pseudopithomyces chartarum.</title>
        <authorList>
            <person name="Jauregui R."/>
            <person name="Singh J."/>
            <person name="Voisey C."/>
        </authorList>
    </citation>
    <scope>NUCLEOTIDE SEQUENCE [LARGE SCALE GENOMIC DNA]</scope>
    <source>
        <strain evidence="10 11">AGR01</strain>
    </source>
</reference>
<keyword evidence="5" id="KW-0256">Endoplasmic reticulum</keyword>
<evidence type="ECO:0000313" key="10">
    <source>
        <dbReference type="EMBL" id="KAK3216147.1"/>
    </source>
</evidence>
<dbReference type="SUPFAM" id="SSF53474">
    <property type="entry name" value="alpha/beta-Hydrolases"/>
    <property type="match status" value="1"/>
</dbReference>
<evidence type="ECO:0000256" key="8">
    <source>
        <dbReference type="SAM" id="MobiDB-lite"/>
    </source>
</evidence>
<dbReference type="Gene3D" id="3.40.50.1820">
    <property type="entry name" value="alpha/beta hydrolase"/>
    <property type="match status" value="1"/>
</dbReference>
<evidence type="ECO:0000256" key="1">
    <source>
        <dbReference type="ARBA" id="ARBA00004173"/>
    </source>
</evidence>
<evidence type="ECO:0000256" key="4">
    <source>
        <dbReference type="ARBA" id="ARBA00007920"/>
    </source>
</evidence>
<dbReference type="PANTHER" id="PTHR48182:SF2">
    <property type="entry name" value="PROTEIN SERAC1"/>
    <property type="match status" value="1"/>
</dbReference>
<gene>
    <name evidence="10" type="ORF">GRF29_8g2357052</name>
</gene>
<comment type="similarity">
    <text evidence="4">Belongs to the putative lipase ROG1 family.</text>
</comment>
<dbReference type="Pfam" id="PF05057">
    <property type="entry name" value="DUF676"/>
    <property type="match status" value="1"/>
</dbReference>
<feature type="region of interest" description="Disordered" evidence="8">
    <location>
        <begin position="350"/>
        <end position="380"/>
    </location>
</feature>
<evidence type="ECO:0000256" key="5">
    <source>
        <dbReference type="ARBA" id="ARBA00022824"/>
    </source>
</evidence>
<comment type="caution">
    <text evidence="10">The sequence shown here is derived from an EMBL/GenBank/DDBJ whole genome shotgun (WGS) entry which is preliminary data.</text>
</comment>
<evidence type="ECO:0000259" key="9">
    <source>
        <dbReference type="Pfam" id="PF05057"/>
    </source>
</evidence>
<organism evidence="10 11">
    <name type="scientific">Pseudopithomyces chartarum</name>
    <dbReference type="NCBI Taxonomy" id="1892770"/>
    <lineage>
        <taxon>Eukaryota</taxon>
        <taxon>Fungi</taxon>
        <taxon>Dikarya</taxon>
        <taxon>Ascomycota</taxon>
        <taxon>Pezizomycotina</taxon>
        <taxon>Dothideomycetes</taxon>
        <taxon>Pleosporomycetidae</taxon>
        <taxon>Pleosporales</taxon>
        <taxon>Massarineae</taxon>
        <taxon>Didymosphaeriaceae</taxon>
        <taxon>Pseudopithomyces</taxon>
    </lineage>
</organism>
<keyword evidence="6" id="KW-0496">Mitochondrion</keyword>
<feature type="domain" description="DUF676" evidence="9">
    <location>
        <begin position="79"/>
        <end position="243"/>
    </location>
</feature>
<evidence type="ECO:0000256" key="6">
    <source>
        <dbReference type="ARBA" id="ARBA00023128"/>
    </source>
</evidence>
<feature type="region of interest" description="Disordered" evidence="8">
    <location>
        <begin position="1"/>
        <end position="56"/>
    </location>
</feature>
<protein>
    <recommendedName>
        <fullName evidence="9">DUF676 domain-containing protein</fullName>
    </recommendedName>
</protein>
<feature type="compositionally biased region" description="Low complexity" evidence="8">
    <location>
        <begin position="354"/>
        <end position="367"/>
    </location>
</feature>
<accession>A0AAN6M727</accession>
<comment type="subcellular location">
    <subcellularLocation>
        <location evidence="2">Endoplasmic reticulum</location>
    </subcellularLocation>
    <subcellularLocation>
        <location evidence="3">Membrane</location>
    </subcellularLocation>
    <subcellularLocation>
        <location evidence="1">Mitochondrion</location>
    </subcellularLocation>
</comment>
<dbReference type="GO" id="GO:0005739">
    <property type="term" value="C:mitochondrion"/>
    <property type="evidence" value="ECO:0007669"/>
    <property type="project" value="UniProtKB-SubCell"/>
</dbReference>
<keyword evidence="7" id="KW-0472">Membrane</keyword>
<dbReference type="PANTHER" id="PTHR48182">
    <property type="entry name" value="PROTEIN SERAC1"/>
    <property type="match status" value="1"/>
</dbReference>